<dbReference type="eggNOG" id="KOG2102">
    <property type="taxonomic scope" value="Eukaryota"/>
</dbReference>
<dbReference type="SMART" id="SM00955">
    <property type="entry name" value="RNB"/>
    <property type="match status" value="1"/>
</dbReference>
<dbReference type="Proteomes" id="UP000002035">
    <property type="component" value="Unassembled WGS sequence"/>
</dbReference>
<dbReference type="GeneID" id="9226530"/>
<feature type="region of interest" description="Disordered" evidence="1">
    <location>
        <begin position="341"/>
        <end position="383"/>
    </location>
</feature>
<dbReference type="AlphaFoldDB" id="C5FJE8"/>
<dbReference type="InterPro" id="IPR056624">
    <property type="entry name" value="WH_CYT4"/>
</dbReference>
<dbReference type="VEuPathDB" id="FungiDB:MCYG_02388"/>
<dbReference type="PANTHER" id="PTHR23355:SF65">
    <property type="entry name" value="EXORIBONUCLEASE CYT-4, PUTATIVE (AFU_ORTHOLOGUE AFUA_7G01550)-RELATED"/>
    <property type="match status" value="1"/>
</dbReference>
<feature type="domain" description="RNB" evidence="2">
    <location>
        <begin position="495"/>
        <end position="839"/>
    </location>
</feature>
<protein>
    <submittedName>
        <fullName evidence="3">Exoribonuclease II</fullName>
    </submittedName>
</protein>
<sequence length="1001" mass="111756">MDEKLFGYAGEAGSSAPPLPESSLMDDRMRQLIEQDLKRTDDIRTYLRKWIEKRPKPMDPIMEFNGTTITPSTQKTGGMFLDNSVFEDKLPELLGSTDLETDPSPFLHPGDLVQLRHQSGTSSGQLAVYLRTMNEQQQFYTSRGKWRIARPSEVNYITKHRFPPELLEPIFPYLPTSVVAKGTMPQLAMEGGVPRHIGAALLSLILEFETAASTVFAENSNTLNSIHERLATDTEPVLLTLEQIATQLLGRDSDTLSKAERYAIHLAIDQNPVSIIANQSLSVVESYTLRPKAQTDLINRVIGWMREYQSLRSTDTGKKEQKTSSRNPIGSFVKTARQWISRSRASRSPTPSFSLSPRFDSAGKSEQEVDPPKENSKPSTASFSKTDRDIIEFLRLWVLPPLFVRDSSLRSTGSFILFHIGMYENFNLNEATGYLALQELGILTPWENIHVLNEQVALPGHGLSPISDAIVEECNRFCESPNCTDTLVDSMKDFRKDWGDMPVFCVDSASAAEIDDGFSLEPIPGSSDTFWVHIHVANPSAFIPHDHVLAKGAAHFKRSFYTPERVYPMFPPSLTHDKFSLGPNKPTITFSAVVNMEGEMLETKISHGYINNVVYITPDRLRKLFGIDVSNNPSLSLEVGGTPKRPERPELQDHVSEEHQVLLETMERLLAGRRGKRMRKGAIEFFSNYPSSPLVSGGEEGVRSYTGDISGRYNYNDDPCIGVSGQLTPSDGSLEATKTDFVAHAMLLGGEIAAQWCKERDIPVIFSAAAYNLDKVTTDDQGEFMPGLSPYSQLPRAFSTSKPTPHITLGMDQYSKCTSPLRRYSDLIAHWQIEAALRHEAKQNGTARSNQSPLKIDENALPFSREDVKAIIVRSNWQNKAADRAQILSREFWVLQALFRAHYFGEANLPGAFQCVIVSQLANSKSTSEPDETQYTANLLPFRVRCVVTADKTCTEFKPGDLVEATISKINLYAVLLGLRAVRLINRPEKARATVPLGFLH</sequence>
<evidence type="ECO:0000313" key="4">
    <source>
        <dbReference type="Proteomes" id="UP000002035"/>
    </source>
</evidence>
<dbReference type="InterPro" id="IPR050180">
    <property type="entry name" value="RNR_Ribonuclease"/>
</dbReference>
<dbReference type="OMA" id="WPYFFPR"/>
<keyword evidence="4" id="KW-1185">Reference proteome</keyword>
<dbReference type="InterPro" id="IPR001900">
    <property type="entry name" value="RNase_II/R"/>
</dbReference>
<dbReference type="OrthoDB" id="2285229at2759"/>
<evidence type="ECO:0000259" key="2">
    <source>
        <dbReference type="SMART" id="SM00955"/>
    </source>
</evidence>
<dbReference type="InterPro" id="IPR056625">
    <property type="entry name" value="SH3_CYT4"/>
</dbReference>
<dbReference type="STRING" id="554155.C5FJE8"/>
<dbReference type="SUPFAM" id="SSF50249">
    <property type="entry name" value="Nucleic acid-binding proteins"/>
    <property type="match status" value="1"/>
</dbReference>
<dbReference type="Pfam" id="PF23214">
    <property type="entry name" value="SH3_CYT4"/>
    <property type="match status" value="1"/>
</dbReference>
<feature type="region of interest" description="Disordered" evidence="1">
    <location>
        <begin position="1"/>
        <end position="23"/>
    </location>
</feature>
<dbReference type="InterPro" id="IPR012340">
    <property type="entry name" value="NA-bd_OB-fold"/>
</dbReference>
<evidence type="ECO:0000313" key="3">
    <source>
        <dbReference type="EMBL" id="EEQ29569.1"/>
    </source>
</evidence>
<dbReference type="GO" id="GO:0003723">
    <property type="term" value="F:RNA binding"/>
    <property type="evidence" value="ECO:0007669"/>
    <property type="project" value="InterPro"/>
</dbReference>
<gene>
    <name evidence="3" type="ORF">MCYG_02388</name>
</gene>
<evidence type="ECO:0000256" key="1">
    <source>
        <dbReference type="SAM" id="MobiDB-lite"/>
    </source>
</evidence>
<dbReference type="PANTHER" id="PTHR23355">
    <property type="entry name" value="RIBONUCLEASE"/>
    <property type="match status" value="1"/>
</dbReference>
<reference evidence="4" key="1">
    <citation type="journal article" date="2012" name="MBio">
        <title>Comparative genome analysis of Trichophyton rubrum and related dermatophytes reveals candidate genes involved in infection.</title>
        <authorList>
            <person name="Martinez D.A."/>
            <person name="Oliver B.G."/>
            <person name="Graeser Y."/>
            <person name="Goldberg J.M."/>
            <person name="Li W."/>
            <person name="Martinez-Rossi N.M."/>
            <person name="Monod M."/>
            <person name="Shelest E."/>
            <person name="Barton R.C."/>
            <person name="Birch E."/>
            <person name="Brakhage A.A."/>
            <person name="Chen Z."/>
            <person name="Gurr S.J."/>
            <person name="Heiman D."/>
            <person name="Heitman J."/>
            <person name="Kosti I."/>
            <person name="Rossi A."/>
            <person name="Saif S."/>
            <person name="Samalova M."/>
            <person name="Saunders C.W."/>
            <person name="Shea T."/>
            <person name="Summerbell R.C."/>
            <person name="Xu J."/>
            <person name="Young S."/>
            <person name="Zeng Q."/>
            <person name="Birren B.W."/>
            <person name="Cuomo C.A."/>
            <person name="White T.C."/>
        </authorList>
    </citation>
    <scope>NUCLEOTIDE SEQUENCE [LARGE SCALE GENOMIC DNA]</scope>
    <source>
        <strain evidence="4">ATCC MYA-4605 / CBS 113480</strain>
    </source>
</reference>
<proteinExistence type="predicted"/>
<name>C5FJE8_ARTOC</name>
<dbReference type="HOGENOM" id="CLU_002512_0_1_1"/>
<dbReference type="GO" id="GO:0000932">
    <property type="term" value="C:P-body"/>
    <property type="evidence" value="ECO:0007669"/>
    <property type="project" value="TreeGrafter"/>
</dbReference>
<dbReference type="GO" id="GO:0000175">
    <property type="term" value="F:3'-5'-RNA exonuclease activity"/>
    <property type="evidence" value="ECO:0007669"/>
    <property type="project" value="TreeGrafter"/>
</dbReference>
<dbReference type="GO" id="GO:0006402">
    <property type="term" value="P:mRNA catabolic process"/>
    <property type="evidence" value="ECO:0007669"/>
    <property type="project" value="TreeGrafter"/>
</dbReference>
<dbReference type="RefSeq" id="XP_002849454.1">
    <property type="nucleotide sequence ID" value="XM_002849408.1"/>
</dbReference>
<feature type="compositionally biased region" description="Basic and acidic residues" evidence="1">
    <location>
        <begin position="361"/>
        <end position="376"/>
    </location>
</feature>
<feature type="compositionally biased region" description="Low complexity" evidence="1">
    <location>
        <begin position="341"/>
        <end position="354"/>
    </location>
</feature>
<dbReference type="EMBL" id="DS995702">
    <property type="protein sequence ID" value="EEQ29569.1"/>
    <property type="molecule type" value="Genomic_DNA"/>
</dbReference>
<dbReference type="Pfam" id="PF00773">
    <property type="entry name" value="RNB"/>
    <property type="match status" value="1"/>
</dbReference>
<dbReference type="Pfam" id="PF23216">
    <property type="entry name" value="WHD_CYT4"/>
    <property type="match status" value="1"/>
</dbReference>
<accession>C5FJE8</accession>
<organism evidence="3 4">
    <name type="scientific">Arthroderma otae (strain ATCC MYA-4605 / CBS 113480)</name>
    <name type="common">Microsporum canis</name>
    <dbReference type="NCBI Taxonomy" id="554155"/>
    <lineage>
        <taxon>Eukaryota</taxon>
        <taxon>Fungi</taxon>
        <taxon>Dikarya</taxon>
        <taxon>Ascomycota</taxon>
        <taxon>Pezizomycotina</taxon>
        <taxon>Eurotiomycetes</taxon>
        <taxon>Eurotiomycetidae</taxon>
        <taxon>Onygenales</taxon>
        <taxon>Arthrodermataceae</taxon>
        <taxon>Microsporum</taxon>
    </lineage>
</organism>